<keyword evidence="2" id="KW-0963">Cytoplasm</keyword>
<dbReference type="AlphaFoldDB" id="A0A8J8NIC5"/>
<keyword evidence="1" id="KW-0411">Iron-sulfur</keyword>
<dbReference type="PANTHER" id="PTHR30002">
    <property type="entry name" value="EPOXYQUEUOSINE REDUCTASE"/>
    <property type="match status" value="1"/>
</dbReference>
<feature type="region of interest" description="Disordered" evidence="6">
    <location>
        <begin position="356"/>
        <end position="376"/>
    </location>
</feature>
<keyword evidence="1" id="KW-0004">4Fe-4S</keyword>
<dbReference type="Gene3D" id="1.25.10.10">
    <property type="entry name" value="Leucine-rich Repeat Variant"/>
    <property type="match status" value="1"/>
</dbReference>
<proteinExistence type="predicted"/>
<dbReference type="InterPro" id="IPR017896">
    <property type="entry name" value="4Fe4S_Fe-S-bd"/>
</dbReference>
<keyword evidence="4" id="KW-0671">Queuosine biosynthesis</keyword>
<keyword evidence="5" id="KW-0560">Oxidoreductase</keyword>
<dbReference type="PROSITE" id="PS00198">
    <property type="entry name" value="4FE4S_FER_1"/>
    <property type="match status" value="1"/>
</dbReference>
<name>A0A8J8NIC5_HALGN</name>
<dbReference type="GO" id="GO:0052693">
    <property type="term" value="F:epoxyqueuosine reductase activity"/>
    <property type="evidence" value="ECO:0007669"/>
    <property type="project" value="TreeGrafter"/>
</dbReference>
<feature type="domain" description="4Fe-4S ferredoxin-type" evidence="7">
    <location>
        <begin position="189"/>
        <end position="218"/>
    </location>
</feature>
<gene>
    <name evidence="8" type="ORF">FGO68_gene14618</name>
</gene>
<comment type="caution">
    <text evidence="8">The sequence shown here is derived from an EMBL/GenBank/DDBJ whole genome shotgun (WGS) entry which is preliminary data.</text>
</comment>
<evidence type="ECO:0000256" key="2">
    <source>
        <dbReference type="ARBA" id="ARBA00022490"/>
    </source>
</evidence>
<keyword evidence="3" id="KW-0819">tRNA processing</keyword>
<reference evidence="8" key="1">
    <citation type="submission" date="2019-06" db="EMBL/GenBank/DDBJ databases">
        <authorList>
            <person name="Zheng W."/>
        </authorList>
    </citation>
    <scope>NUCLEOTIDE SEQUENCE</scope>
    <source>
        <strain evidence="8">QDHG01</strain>
    </source>
</reference>
<sequence length="376" mass="41797">MSGATDSIALRERIRVFGLDLGFDAVGFAPAVVPPAYPQMVDWLAQDHNAGMDYMRRQADARANPSSVFESVATIIVALINYKPEPIPDCNSDSDPETQRTRGHVAAYAQGRDYHFVFWNRLERLLAKIQEERPEVRGRAVADSAPLMERDFARLAGLGWIGKNTCLIHRKIGSFTLLGALLIDLELPPDIPFTADHCGTCTRCLEACPTDAFESPYRLNANKCISYWTIEHKGDIPPEQAEHLNGWAFGCDICQQVCPWNRKPEPATDPEIIGDGRFREPNLIEWLEMEPAEMKRRIKGTALERSKRTGLVRNACHVLAGNGATEALPILRKLANSDPDEIVRHAAARAIEVLNSHSPTQCDTPEPLPTFEPNPG</sequence>
<keyword evidence="1" id="KW-0408">Iron</keyword>
<evidence type="ECO:0000256" key="6">
    <source>
        <dbReference type="SAM" id="MobiDB-lite"/>
    </source>
</evidence>
<evidence type="ECO:0000259" key="7">
    <source>
        <dbReference type="PROSITE" id="PS51379"/>
    </source>
</evidence>
<dbReference type="InterPro" id="IPR004453">
    <property type="entry name" value="QueG"/>
</dbReference>
<evidence type="ECO:0000256" key="1">
    <source>
        <dbReference type="ARBA" id="ARBA00022485"/>
    </source>
</evidence>
<feature type="compositionally biased region" description="Pro residues" evidence="6">
    <location>
        <begin position="366"/>
        <end position="376"/>
    </location>
</feature>
<dbReference type="InterPro" id="IPR016024">
    <property type="entry name" value="ARM-type_fold"/>
</dbReference>
<dbReference type="InterPro" id="IPR011989">
    <property type="entry name" value="ARM-like"/>
</dbReference>
<dbReference type="Pfam" id="PF13646">
    <property type="entry name" value="HEAT_2"/>
    <property type="match status" value="1"/>
</dbReference>
<dbReference type="Gene3D" id="3.30.70.20">
    <property type="match status" value="1"/>
</dbReference>
<dbReference type="GO" id="GO:0051539">
    <property type="term" value="F:4 iron, 4 sulfur cluster binding"/>
    <property type="evidence" value="ECO:0007669"/>
    <property type="project" value="UniProtKB-KW"/>
</dbReference>
<keyword evidence="9" id="KW-1185">Reference proteome</keyword>
<dbReference type="GO" id="GO:0008616">
    <property type="term" value="P:tRNA queuosine(34) biosynthetic process"/>
    <property type="evidence" value="ECO:0007669"/>
    <property type="project" value="UniProtKB-KW"/>
</dbReference>
<evidence type="ECO:0000313" key="8">
    <source>
        <dbReference type="EMBL" id="TNV75086.1"/>
    </source>
</evidence>
<dbReference type="InterPro" id="IPR013542">
    <property type="entry name" value="QueG_DUF1730"/>
</dbReference>
<dbReference type="SUPFAM" id="SSF48371">
    <property type="entry name" value="ARM repeat"/>
    <property type="match status" value="1"/>
</dbReference>
<dbReference type="PANTHER" id="PTHR30002:SF4">
    <property type="entry name" value="EPOXYQUEUOSINE REDUCTASE"/>
    <property type="match status" value="1"/>
</dbReference>
<dbReference type="NCBIfam" id="TIGR00276">
    <property type="entry name" value="tRNA epoxyqueuosine(34) reductase QueG"/>
    <property type="match status" value="1"/>
</dbReference>
<dbReference type="Pfam" id="PF08331">
    <property type="entry name" value="QueG_DUF1730"/>
    <property type="match status" value="1"/>
</dbReference>
<dbReference type="OrthoDB" id="448200at2759"/>
<accession>A0A8J8NIC5</accession>
<evidence type="ECO:0000313" key="9">
    <source>
        <dbReference type="Proteomes" id="UP000785679"/>
    </source>
</evidence>
<evidence type="ECO:0000256" key="5">
    <source>
        <dbReference type="ARBA" id="ARBA00023002"/>
    </source>
</evidence>
<evidence type="ECO:0000256" key="4">
    <source>
        <dbReference type="ARBA" id="ARBA00022785"/>
    </source>
</evidence>
<protein>
    <recommendedName>
        <fullName evidence="7">4Fe-4S ferredoxin-type domain-containing protein</fullName>
    </recommendedName>
</protein>
<dbReference type="EMBL" id="RRYP01016510">
    <property type="protein sequence ID" value="TNV75086.1"/>
    <property type="molecule type" value="Genomic_DNA"/>
</dbReference>
<dbReference type="Proteomes" id="UP000785679">
    <property type="component" value="Unassembled WGS sequence"/>
</dbReference>
<dbReference type="SUPFAM" id="SSF46548">
    <property type="entry name" value="alpha-helical ferredoxin"/>
    <property type="match status" value="1"/>
</dbReference>
<dbReference type="Pfam" id="PF13484">
    <property type="entry name" value="Fer4_16"/>
    <property type="match status" value="1"/>
</dbReference>
<dbReference type="PROSITE" id="PS51379">
    <property type="entry name" value="4FE4S_FER_2"/>
    <property type="match status" value="1"/>
</dbReference>
<dbReference type="InterPro" id="IPR017900">
    <property type="entry name" value="4Fe4S_Fe_S_CS"/>
</dbReference>
<organism evidence="8 9">
    <name type="scientific">Halteria grandinella</name>
    <dbReference type="NCBI Taxonomy" id="5974"/>
    <lineage>
        <taxon>Eukaryota</taxon>
        <taxon>Sar</taxon>
        <taxon>Alveolata</taxon>
        <taxon>Ciliophora</taxon>
        <taxon>Intramacronucleata</taxon>
        <taxon>Spirotrichea</taxon>
        <taxon>Stichotrichia</taxon>
        <taxon>Sporadotrichida</taxon>
        <taxon>Halteriidae</taxon>
        <taxon>Halteria</taxon>
    </lineage>
</organism>
<keyword evidence="1" id="KW-0479">Metal-binding</keyword>
<evidence type="ECO:0000256" key="3">
    <source>
        <dbReference type="ARBA" id="ARBA00022694"/>
    </source>
</evidence>